<dbReference type="HOGENOM" id="CLU_047805_0_0_4"/>
<name>C7RLE5_ACCRE</name>
<reference evidence="3" key="1">
    <citation type="submission" date="2009-08" db="EMBL/GenBank/DDBJ databases">
        <authorList>
            <consortium name="US DOE Joint Genome Institute"/>
            <person name="Lucas S."/>
            <person name="Copeland A."/>
            <person name="Lapidus A."/>
            <person name="Glavina del Rio T."/>
            <person name="Dalin E."/>
            <person name="Tice H."/>
            <person name="Bruce D."/>
            <person name="Barry K."/>
            <person name="Pitluck S."/>
            <person name="Lowry S."/>
            <person name="Larimer F."/>
            <person name="Land M."/>
            <person name="Hauser L."/>
            <person name="Kyrpides N."/>
            <person name="Ivanova N."/>
            <person name="McMahon K.D."/>
            <person name="Hugenholtz P."/>
        </authorList>
    </citation>
    <scope>NUCLEOTIDE SEQUENCE</scope>
    <source>
        <strain evidence="3">UW-1</strain>
    </source>
</reference>
<dbReference type="AlphaFoldDB" id="C7RLE5"/>
<dbReference type="eggNOG" id="COG1366">
    <property type="taxonomic scope" value="Bacteria"/>
</dbReference>
<feature type="domain" description="STAS" evidence="2">
    <location>
        <begin position="336"/>
        <end position="413"/>
    </location>
</feature>
<dbReference type="KEGG" id="app:CAP2UW1_3844"/>
<dbReference type="SUPFAM" id="SSF52091">
    <property type="entry name" value="SpoIIaa-like"/>
    <property type="match status" value="2"/>
</dbReference>
<protein>
    <submittedName>
        <fullName evidence="3">Anti-sigma-factor antagonist</fullName>
    </submittedName>
</protein>
<dbReference type="STRING" id="522306.CAP2UW1_3844"/>
<evidence type="ECO:0000256" key="1">
    <source>
        <dbReference type="SAM" id="MobiDB-lite"/>
    </source>
</evidence>
<sequence>MVFSFFKKPEKKMTARPAAVPRAREETRSAPGGVPDDKLKPPATRPPAGLARGDIPFASPVVQPDEPPLELSEFIFSEVATEYQVEAEVDPIDADAEEAAMLYANGQDRAVRSLLEKSTRLYRSGAGERLWLMLFDFFRLTGQKAAFEALEIEYAQAFEKSPPGWREAAAVSPARTRAAGTVLFKGELTGDNDAGFEAARQAIEKNPQLRLDLAKVRRLDAAGCERFLLLLQQARRSRREIELLSRDYISALLDSRVVPGCAEDRGCWLLKLEFCQLRGQLEAFEEVAINYAVTFEISPPSWEPERVQAGEQTPLQLAVADELVTEVYVVKGDVKASRFADLLAYAAANDPVLIDCAAVTRMDFLSAGALLNVLATVKRTGRQIIFRHPNHLLAELFRVVGLKNVAEIVLARN</sequence>
<dbReference type="InterPro" id="IPR002645">
    <property type="entry name" value="STAS_dom"/>
</dbReference>
<gene>
    <name evidence="3" type="ordered locus">CAP2UW1_3844</name>
</gene>
<proteinExistence type="predicted"/>
<dbReference type="Gene3D" id="3.30.750.24">
    <property type="entry name" value="STAS domain"/>
    <property type="match status" value="1"/>
</dbReference>
<organism evidence="3">
    <name type="scientific">Accumulibacter regalis</name>
    <dbReference type="NCBI Taxonomy" id="522306"/>
    <lineage>
        <taxon>Bacteria</taxon>
        <taxon>Pseudomonadati</taxon>
        <taxon>Pseudomonadota</taxon>
        <taxon>Betaproteobacteria</taxon>
        <taxon>Candidatus Accumulibacter</taxon>
    </lineage>
</organism>
<dbReference type="OrthoDB" id="5298269at2"/>
<dbReference type="Pfam" id="PF13466">
    <property type="entry name" value="STAS_2"/>
    <property type="match status" value="1"/>
</dbReference>
<dbReference type="InterPro" id="IPR058548">
    <property type="entry name" value="MlaB-like_STAS"/>
</dbReference>
<feature type="region of interest" description="Disordered" evidence="1">
    <location>
        <begin position="1"/>
        <end position="54"/>
    </location>
</feature>
<dbReference type="EMBL" id="CP001715">
    <property type="protein sequence ID" value="ACV37094.1"/>
    <property type="molecule type" value="Genomic_DNA"/>
</dbReference>
<reference evidence="3" key="2">
    <citation type="submission" date="2009-09" db="EMBL/GenBank/DDBJ databases">
        <title>Complete sequence of chromosome of Candidatus Accumulibacter phosphatis clade IIA str. UW-1.</title>
        <authorList>
            <consortium name="US DOE Joint Genome Institute"/>
            <person name="Martin H.G."/>
            <person name="Ivanova N."/>
            <person name="Kunin V."/>
            <person name="Warnecke F."/>
            <person name="Barry K."/>
            <person name="He S."/>
            <person name="Salamov A."/>
            <person name="Szeto E."/>
            <person name="Dalin E."/>
            <person name="Pangilinan J.L."/>
            <person name="Lapidus A."/>
            <person name="Lowry S."/>
            <person name="Kyrpides N.C."/>
            <person name="McMahon K.D."/>
            <person name="Hugenholtz P."/>
        </authorList>
    </citation>
    <scope>NUCLEOTIDE SEQUENCE [LARGE SCALE GENOMIC DNA]</scope>
    <source>
        <strain evidence="3">UW-1</strain>
    </source>
</reference>
<evidence type="ECO:0000313" key="3">
    <source>
        <dbReference type="EMBL" id="ACV37094.1"/>
    </source>
</evidence>
<accession>C7RLE5</accession>
<dbReference type="PROSITE" id="PS50801">
    <property type="entry name" value="STAS"/>
    <property type="match status" value="1"/>
</dbReference>
<evidence type="ECO:0000259" key="2">
    <source>
        <dbReference type="PROSITE" id="PS50801"/>
    </source>
</evidence>
<dbReference type="InterPro" id="IPR036513">
    <property type="entry name" value="STAS_dom_sf"/>
</dbReference>